<evidence type="ECO:0000256" key="2">
    <source>
        <dbReference type="ARBA" id="ARBA00004496"/>
    </source>
</evidence>
<evidence type="ECO:0000256" key="5">
    <source>
        <dbReference type="ARBA" id="ARBA00023002"/>
    </source>
</evidence>
<keyword evidence="5" id="KW-0560">Oxidoreductase</keyword>
<dbReference type="FunFam" id="3.40.109.10:FF:000001">
    <property type="entry name" value="Nitroreductase family"/>
    <property type="match status" value="1"/>
</dbReference>
<protein>
    <submittedName>
        <fullName evidence="8">Nitroreductase-like protein</fullName>
    </submittedName>
</protein>
<dbReference type="Proteomes" id="UP000758603">
    <property type="component" value="Unassembled WGS sequence"/>
</dbReference>
<dbReference type="GeneID" id="70128465"/>
<name>A0A9P8UT22_9PEZI</name>
<gene>
    <name evidence="8" type="ORF">BKA67DRAFT_532716</name>
</gene>
<dbReference type="Pfam" id="PF00881">
    <property type="entry name" value="Nitroreductase"/>
    <property type="match status" value="1"/>
</dbReference>
<dbReference type="InterPro" id="IPR033877">
    <property type="entry name" value="Frm2/Hbn1"/>
</dbReference>
<dbReference type="RefSeq" id="XP_045961744.1">
    <property type="nucleotide sequence ID" value="XM_046099573.1"/>
</dbReference>
<evidence type="ECO:0000313" key="8">
    <source>
        <dbReference type="EMBL" id="KAH6657510.1"/>
    </source>
</evidence>
<dbReference type="SUPFAM" id="SSF55469">
    <property type="entry name" value="FMN-dependent nitroreductase-like"/>
    <property type="match status" value="1"/>
</dbReference>
<evidence type="ECO:0000256" key="4">
    <source>
        <dbReference type="ARBA" id="ARBA00022490"/>
    </source>
</evidence>
<evidence type="ECO:0000256" key="6">
    <source>
        <dbReference type="ARBA" id="ARBA00023242"/>
    </source>
</evidence>
<proteinExistence type="inferred from homology"/>
<dbReference type="AlphaFoldDB" id="A0A9P8UT22"/>
<comment type="subcellular location">
    <subcellularLocation>
        <location evidence="2">Cytoplasm</location>
    </subcellularLocation>
    <subcellularLocation>
        <location evidence="1">Nucleus</location>
    </subcellularLocation>
</comment>
<comment type="similarity">
    <text evidence="3">Belongs to the nitroreductase family.</text>
</comment>
<organism evidence="8 9">
    <name type="scientific">Truncatella angustata</name>
    <dbReference type="NCBI Taxonomy" id="152316"/>
    <lineage>
        <taxon>Eukaryota</taxon>
        <taxon>Fungi</taxon>
        <taxon>Dikarya</taxon>
        <taxon>Ascomycota</taxon>
        <taxon>Pezizomycotina</taxon>
        <taxon>Sordariomycetes</taxon>
        <taxon>Xylariomycetidae</taxon>
        <taxon>Amphisphaeriales</taxon>
        <taxon>Sporocadaceae</taxon>
        <taxon>Truncatella</taxon>
    </lineage>
</organism>
<keyword evidence="6" id="KW-0539">Nucleus</keyword>
<dbReference type="EMBL" id="JAGPXC010000002">
    <property type="protein sequence ID" value="KAH6657510.1"/>
    <property type="molecule type" value="Genomic_DNA"/>
</dbReference>
<dbReference type="GO" id="GO:0034599">
    <property type="term" value="P:cellular response to oxidative stress"/>
    <property type="evidence" value="ECO:0007669"/>
    <property type="project" value="InterPro"/>
</dbReference>
<dbReference type="CDD" id="cd02140">
    <property type="entry name" value="Frm2-like"/>
    <property type="match status" value="1"/>
</dbReference>
<accession>A0A9P8UT22</accession>
<dbReference type="Gene3D" id="3.40.109.10">
    <property type="entry name" value="NADH Oxidase"/>
    <property type="match status" value="1"/>
</dbReference>
<comment type="caution">
    <text evidence="8">The sequence shown here is derived from an EMBL/GenBank/DDBJ whole genome shotgun (WGS) entry which is preliminary data.</text>
</comment>
<dbReference type="OrthoDB" id="2138173at2759"/>
<dbReference type="GO" id="GO:0005737">
    <property type="term" value="C:cytoplasm"/>
    <property type="evidence" value="ECO:0007669"/>
    <property type="project" value="UniProtKB-SubCell"/>
</dbReference>
<evidence type="ECO:0000313" key="9">
    <source>
        <dbReference type="Proteomes" id="UP000758603"/>
    </source>
</evidence>
<dbReference type="PANTHER" id="PTHR43035">
    <property type="entry name" value="FATTY ACID REPRESSION MUTANT PROTEIN 2-RELATED"/>
    <property type="match status" value="1"/>
</dbReference>
<feature type="domain" description="Nitroreductase" evidence="7">
    <location>
        <begin position="16"/>
        <end position="186"/>
    </location>
</feature>
<evidence type="ECO:0000259" key="7">
    <source>
        <dbReference type="Pfam" id="PF00881"/>
    </source>
</evidence>
<sequence>MASSNISTDQFLAAAKFRRTVYALKPSSPVSDSRIEEILQNVLSFSPSSYNTQSARVVLVLGDKHKKFWDLVIEHSKDILQGAGAWDAMYPRFQAFQNAYGSVVFFEAGNTIKQAQDTHKASAHMFPEWAEHSSGIAQILVWTALELEGFGANLQHMNAIPPVEAALKKFLEVPEDWKLKAHLNFGEEAQPHPEVPAKLPFSETLKIVK</sequence>
<reference evidence="8" key="1">
    <citation type="journal article" date="2021" name="Nat. Commun.">
        <title>Genetic determinants of endophytism in the Arabidopsis root mycobiome.</title>
        <authorList>
            <person name="Mesny F."/>
            <person name="Miyauchi S."/>
            <person name="Thiergart T."/>
            <person name="Pickel B."/>
            <person name="Atanasova L."/>
            <person name="Karlsson M."/>
            <person name="Huettel B."/>
            <person name="Barry K.W."/>
            <person name="Haridas S."/>
            <person name="Chen C."/>
            <person name="Bauer D."/>
            <person name="Andreopoulos W."/>
            <person name="Pangilinan J."/>
            <person name="LaButti K."/>
            <person name="Riley R."/>
            <person name="Lipzen A."/>
            <person name="Clum A."/>
            <person name="Drula E."/>
            <person name="Henrissat B."/>
            <person name="Kohler A."/>
            <person name="Grigoriev I.V."/>
            <person name="Martin F.M."/>
            <person name="Hacquard S."/>
        </authorList>
    </citation>
    <scope>NUCLEOTIDE SEQUENCE</scope>
    <source>
        <strain evidence="8">MPI-SDFR-AT-0073</strain>
    </source>
</reference>
<keyword evidence="9" id="KW-1185">Reference proteome</keyword>
<dbReference type="InterPro" id="IPR029479">
    <property type="entry name" value="Nitroreductase"/>
</dbReference>
<evidence type="ECO:0000256" key="3">
    <source>
        <dbReference type="ARBA" id="ARBA00007118"/>
    </source>
</evidence>
<dbReference type="GO" id="GO:0005634">
    <property type="term" value="C:nucleus"/>
    <property type="evidence" value="ECO:0007669"/>
    <property type="project" value="UniProtKB-SubCell"/>
</dbReference>
<evidence type="ECO:0000256" key="1">
    <source>
        <dbReference type="ARBA" id="ARBA00004123"/>
    </source>
</evidence>
<dbReference type="GO" id="GO:0016491">
    <property type="term" value="F:oxidoreductase activity"/>
    <property type="evidence" value="ECO:0007669"/>
    <property type="project" value="UniProtKB-KW"/>
</dbReference>
<dbReference type="InterPro" id="IPR000415">
    <property type="entry name" value="Nitroreductase-like"/>
</dbReference>
<keyword evidence="4" id="KW-0963">Cytoplasm</keyword>
<dbReference type="PANTHER" id="PTHR43035:SF4">
    <property type="entry name" value="NITROREDUCTASE FAMILY PROTEIN (AFU_ORTHOLOGUE AFUA_3G03530)"/>
    <property type="match status" value="1"/>
</dbReference>